<name>A0A0C9V525_SPHS4</name>
<reference evidence="2 3" key="1">
    <citation type="submission" date="2014-06" db="EMBL/GenBank/DDBJ databases">
        <title>Evolutionary Origins and Diversification of the Mycorrhizal Mutualists.</title>
        <authorList>
            <consortium name="DOE Joint Genome Institute"/>
            <consortium name="Mycorrhizal Genomics Consortium"/>
            <person name="Kohler A."/>
            <person name="Kuo A."/>
            <person name="Nagy L.G."/>
            <person name="Floudas D."/>
            <person name="Copeland A."/>
            <person name="Barry K.W."/>
            <person name="Cichocki N."/>
            <person name="Veneault-Fourrey C."/>
            <person name="LaButti K."/>
            <person name="Lindquist E.A."/>
            <person name="Lipzen A."/>
            <person name="Lundell T."/>
            <person name="Morin E."/>
            <person name="Murat C."/>
            <person name="Riley R."/>
            <person name="Ohm R."/>
            <person name="Sun H."/>
            <person name="Tunlid A."/>
            <person name="Henrissat B."/>
            <person name="Grigoriev I.V."/>
            <person name="Hibbett D.S."/>
            <person name="Martin F."/>
        </authorList>
    </citation>
    <scope>NUCLEOTIDE SEQUENCE [LARGE SCALE GENOMIC DNA]</scope>
    <source>
        <strain evidence="2 3">SS14</strain>
    </source>
</reference>
<dbReference type="EMBL" id="KN837133">
    <property type="protein sequence ID" value="KIJ41919.1"/>
    <property type="molecule type" value="Genomic_DNA"/>
</dbReference>
<evidence type="ECO:0000259" key="1">
    <source>
        <dbReference type="Pfam" id="PF20236"/>
    </source>
</evidence>
<gene>
    <name evidence="2" type="ORF">M422DRAFT_254930</name>
</gene>
<evidence type="ECO:0000313" key="2">
    <source>
        <dbReference type="EMBL" id="KIJ41919.1"/>
    </source>
</evidence>
<dbReference type="InterPro" id="IPR046528">
    <property type="entry name" value="DUF6593"/>
</dbReference>
<dbReference type="OrthoDB" id="3360976at2759"/>
<feature type="domain" description="DUF6593" evidence="1">
    <location>
        <begin position="9"/>
        <end position="163"/>
    </location>
</feature>
<dbReference type="HOGENOM" id="CLU_084280_4_1_1"/>
<evidence type="ECO:0000313" key="3">
    <source>
        <dbReference type="Proteomes" id="UP000054279"/>
    </source>
</evidence>
<dbReference type="Pfam" id="PF20236">
    <property type="entry name" value="DUF6593"/>
    <property type="match status" value="1"/>
</dbReference>
<organism evidence="2 3">
    <name type="scientific">Sphaerobolus stellatus (strain SS14)</name>
    <dbReference type="NCBI Taxonomy" id="990650"/>
    <lineage>
        <taxon>Eukaryota</taxon>
        <taxon>Fungi</taxon>
        <taxon>Dikarya</taxon>
        <taxon>Basidiomycota</taxon>
        <taxon>Agaricomycotina</taxon>
        <taxon>Agaricomycetes</taxon>
        <taxon>Phallomycetidae</taxon>
        <taxon>Geastrales</taxon>
        <taxon>Sphaerobolaceae</taxon>
        <taxon>Sphaerobolus</taxon>
    </lineage>
</organism>
<keyword evidence="3" id="KW-1185">Reference proteome</keyword>
<sequence length="180" mass="20525">MNLSFRSHDPLNTLIINSANGYALYHTETHNVVDRTTQIKKFIPGAQEGAQGVAEVHWETLTFNSPKLLYRGQQLRVSEYLVKDGIFSRSRTFIAGDGRQYKWKIDSLEKFRLYDSSSNLIVESHKNHIGLLHKAQDYNVDVMPAGMSILDDIIVSFIIMRHLEMKRKSNQNTAVIAGMT</sequence>
<protein>
    <recommendedName>
        <fullName evidence="1">DUF6593 domain-containing protein</fullName>
    </recommendedName>
</protein>
<dbReference type="Proteomes" id="UP000054279">
    <property type="component" value="Unassembled WGS sequence"/>
</dbReference>
<dbReference type="AlphaFoldDB" id="A0A0C9V525"/>
<accession>A0A0C9V525</accession>
<proteinExistence type="predicted"/>